<dbReference type="AlphaFoldDB" id="A0A6A4GJI4"/>
<feature type="compositionally biased region" description="Basic and acidic residues" evidence="1">
    <location>
        <begin position="11"/>
        <end position="21"/>
    </location>
</feature>
<evidence type="ECO:0008006" key="4">
    <source>
        <dbReference type="Google" id="ProtNLM"/>
    </source>
</evidence>
<dbReference type="CDD" id="cd21037">
    <property type="entry name" value="MLKL_NTD"/>
    <property type="match status" value="1"/>
</dbReference>
<dbReference type="EMBL" id="ML769987">
    <property type="protein sequence ID" value="KAE9385425.1"/>
    <property type="molecule type" value="Genomic_DNA"/>
</dbReference>
<dbReference type="Proteomes" id="UP000799118">
    <property type="component" value="Unassembled WGS sequence"/>
</dbReference>
<evidence type="ECO:0000313" key="2">
    <source>
        <dbReference type="EMBL" id="KAE9385425.1"/>
    </source>
</evidence>
<reference evidence="2" key="1">
    <citation type="journal article" date="2019" name="Environ. Microbiol.">
        <title>Fungal ecological strategies reflected in gene transcription - a case study of two litter decomposers.</title>
        <authorList>
            <person name="Barbi F."/>
            <person name="Kohler A."/>
            <person name="Barry K."/>
            <person name="Baskaran P."/>
            <person name="Daum C."/>
            <person name="Fauchery L."/>
            <person name="Ihrmark K."/>
            <person name="Kuo A."/>
            <person name="LaButti K."/>
            <person name="Lipzen A."/>
            <person name="Morin E."/>
            <person name="Grigoriev I.V."/>
            <person name="Henrissat B."/>
            <person name="Lindahl B."/>
            <person name="Martin F."/>
        </authorList>
    </citation>
    <scope>NUCLEOTIDE SEQUENCE</scope>
    <source>
        <strain evidence="2">JB14</strain>
    </source>
</reference>
<protein>
    <recommendedName>
        <fullName evidence="4">NACHT domain-containing protein</fullName>
    </recommendedName>
</protein>
<dbReference type="Gene3D" id="3.40.50.300">
    <property type="entry name" value="P-loop containing nucleotide triphosphate hydrolases"/>
    <property type="match status" value="1"/>
</dbReference>
<keyword evidence="3" id="KW-1185">Reference proteome</keyword>
<feature type="region of interest" description="Disordered" evidence="1">
    <location>
        <begin position="1"/>
        <end position="21"/>
    </location>
</feature>
<dbReference type="InterPro" id="IPR059179">
    <property type="entry name" value="MLKL-like_MCAfunc"/>
</dbReference>
<dbReference type="InterPro" id="IPR027417">
    <property type="entry name" value="P-loop_NTPase"/>
</dbReference>
<name>A0A6A4GJI4_9AGAR</name>
<sequence length="262" mass="28682">MSKLVAKYKSPRGEATHKESDIPSGIDLSHLKQGLGMLSNIAEAAGITPLAKTAEILKGIVEIIEKKGENTEAIKDFAQFTSELHQSLNKIVPTSGGTEINDDLHEKIKGFQQYLEDSQETLKGLGHRSRFGALWHAERDEKVLAGFKEKSNRFITSLNLHVSLEVLHMISPGTKVRQNATITYESIKLATPMAPGVFTGRDELVTAGVDKLCQAEPAQLAILGAGGMGKTSLALHIMEHAKTKMLFRTLLKKYVDRGRSQP</sequence>
<gene>
    <name evidence="2" type="ORF">BT96DRAFT_982048</name>
</gene>
<proteinExistence type="predicted"/>
<evidence type="ECO:0000256" key="1">
    <source>
        <dbReference type="SAM" id="MobiDB-lite"/>
    </source>
</evidence>
<accession>A0A6A4GJI4</accession>
<organism evidence="2 3">
    <name type="scientific">Gymnopus androsaceus JB14</name>
    <dbReference type="NCBI Taxonomy" id="1447944"/>
    <lineage>
        <taxon>Eukaryota</taxon>
        <taxon>Fungi</taxon>
        <taxon>Dikarya</taxon>
        <taxon>Basidiomycota</taxon>
        <taxon>Agaricomycotina</taxon>
        <taxon>Agaricomycetes</taxon>
        <taxon>Agaricomycetidae</taxon>
        <taxon>Agaricales</taxon>
        <taxon>Marasmiineae</taxon>
        <taxon>Omphalotaceae</taxon>
        <taxon>Gymnopus</taxon>
    </lineage>
</organism>
<dbReference type="SUPFAM" id="SSF52540">
    <property type="entry name" value="P-loop containing nucleoside triphosphate hydrolases"/>
    <property type="match status" value="1"/>
</dbReference>
<dbReference type="OrthoDB" id="3064467at2759"/>
<evidence type="ECO:0000313" key="3">
    <source>
        <dbReference type="Proteomes" id="UP000799118"/>
    </source>
</evidence>